<dbReference type="Gene3D" id="2.40.50.1020">
    <property type="entry name" value="LytTr DNA-binding domain"/>
    <property type="match status" value="1"/>
</dbReference>
<dbReference type="PANTHER" id="PTHR37299">
    <property type="entry name" value="TRANSCRIPTIONAL REGULATOR-RELATED"/>
    <property type="match status" value="1"/>
</dbReference>
<dbReference type="Pfam" id="PF04397">
    <property type="entry name" value="LytTR"/>
    <property type="match status" value="1"/>
</dbReference>
<feature type="domain" description="HTH LytTR-type" evidence="3">
    <location>
        <begin position="143"/>
        <end position="249"/>
    </location>
</feature>
<dbReference type="InterPro" id="IPR007492">
    <property type="entry name" value="LytTR_DNA-bd_dom"/>
</dbReference>
<organism evidence="4 5">
    <name type="scientific">Pedobacter alpinus</name>
    <dbReference type="NCBI Taxonomy" id="1590643"/>
    <lineage>
        <taxon>Bacteria</taxon>
        <taxon>Pseudomonadati</taxon>
        <taxon>Bacteroidota</taxon>
        <taxon>Sphingobacteriia</taxon>
        <taxon>Sphingobacteriales</taxon>
        <taxon>Sphingobacteriaceae</taxon>
        <taxon>Pedobacter</taxon>
    </lineage>
</organism>
<sequence>MIEKISCIIIDDEELARKRLIRLLQPYPFIEIIAQADNGQEGLKLVDLHQPDLIFLDIEMPVMNGFEMLSKVKKQPKVIFTTAYDQYAIKAFEENSVDYLLKPIEKERLEKSIGKLKRTQQHVALPIQDLLNQLKPKKEIKTLTVKIGDKILLIPLHQIVAIEAEDKYVFLLTEDGNKHLTDFTLTGLEEKLPDVFCRIHRSIIINTDKIKEIRKSFNGALVFVMSNLLQSKFASSRSNSEALRERFDI</sequence>
<dbReference type="EMBL" id="JBHULV010000024">
    <property type="protein sequence ID" value="MFD2731685.1"/>
    <property type="molecule type" value="Genomic_DNA"/>
</dbReference>
<dbReference type="InterPro" id="IPR011006">
    <property type="entry name" value="CheY-like_superfamily"/>
</dbReference>
<evidence type="ECO:0000313" key="5">
    <source>
        <dbReference type="Proteomes" id="UP001597546"/>
    </source>
</evidence>
<dbReference type="InterPro" id="IPR046947">
    <property type="entry name" value="LytR-like"/>
</dbReference>
<keyword evidence="1" id="KW-0597">Phosphoprotein</keyword>
<dbReference type="RefSeq" id="WP_379045738.1">
    <property type="nucleotide sequence ID" value="NZ_JBHSKW010000056.1"/>
</dbReference>
<dbReference type="InterPro" id="IPR001789">
    <property type="entry name" value="Sig_transdc_resp-reg_receiver"/>
</dbReference>
<dbReference type="SUPFAM" id="SSF52172">
    <property type="entry name" value="CheY-like"/>
    <property type="match status" value="1"/>
</dbReference>
<dbReference type="PROSITE" id="PS50110">
    <property type="entry name" value="RESPONSE_REGULATORY"/>
    <property type="match status" value="1"/>
</dbReference>
<dbReference type="Pfam" id="PF00072">
    <property type="entry name" value="Response_reg"/>
    <property type="match status" value="1"/>
</dbReference>
<evidence type="ECO:0000259" key="2">
    <source>
        <dbReference type="PROSITE" id="PS50110"/>
    </source>
</evidence>
<feature type="modified residue" description="4-aspartylphosphate" evidence="1">
    <location>
        <position position="57"/>
    </location>
</feature>
<dbReference type="PROSITE" id="PS50930">
    <property type="entry name" value="HTH_LYTTR"/>
    <property type="match status" value="1"/>
</dbReference>
<protein>
    <submittedName>
        <fullName evidence="4">LytR/AlgR family response regulator transcription factor</fullName>
    </submittedName>
</protein>
<accession>A0ABW5TSF0</accession>
<reference evidence="5" key="1">
    <citation type="journal article" date="2019" name="Int. J. Syst. Evol. Microbiol.">
        <title>The Global Catalogue of Microorganisms (GCM) 10K type strain sequencing project: providing services to taxonomists for standard genome sequencing and annotation.</title>
        <authorList>
            <consortium name="The Broad Institute Genomics Platform"/>
            <consortium name="The Broad Institute Genome Sequencing Center for Infectious Disease"/>
            <person name="Wu L."/>
            <person name="Ma J."/>
        </authorList>
    </citation>
    <scope>NUCLEOTIDE SEQUENCE [LARGE SCALE GENOMIC DNA]</scope>
    <source>
        <strain evidence="5">KCTC 42456</strain>
    </source>
</reference>
<feature type="domain" description="Response regulatory" evidence="2">
    <location>
        <begin position="6"/>
        <end position="117"/>
    </location>
</feature>
<dbReference type="SMART" id="SM00448">
    <property type="entry name" value="REC"/>
    <property type="match status" value="1"/>
</dbReference>
<evidence type="ECO:0000313" key="4">
    <source>
        <dbReference type="EMBL" id="MFD2731685.1"/>
    </source>
</evidence>
<proteinExistence type="predicted"/>
<evidence type="ECO:0000259" key="3">
    <source>
        <dbReference type="PROSITE" id="PS50930"/>
    </source>
</evidence>
<gene>
    <name evidence="4" type="ORF">ACFSSE_08190</name>
</gene>
<dbReference type="PANTHER" id="PTHR37299:SF1">
    <property type="entry name" value="STAGE 0 SPORULATION PROTEIN A HOMOLOG"/>
    <property type="match status" value="1"/>
</dbReference>
<comment type="caution">
    <text evidence="4">The sequence shown here is derived from an EMBL/GenBank/DDBJ whole genome shotgun (WGS) entry which is preliminary data.</text>
</comment>
<name>A0ABW5TSF0_9SPHI</name>
<dbReference type="SMART" id="SM00850">
    <property type="entry name" value="LytTR"/>
    <property type="match status" value="1"/>
</dbReference>
<dbReference type="Gene3D" id="3.40.50.2300">
    <property type="match status" value="1"/>
</dbReference>
<evidence type="ECO:0000256" key="1">
    <source>
        <dbReference type="PROSITE-ProRule" id="PRU00169"/>
    </source>
</evidence>
<dbReference type="Proteomes" id="UP001597546">
    <property type="component" value="Unassembled WGS sequence"/>
</dbReference>
<keyword evidence="5" id="KW-1185">Reference proteome</keyword>